<dbReference type="Pfam" id="PF25137">
    <property type="entry name" value="ADH_Fe_C"/>
    <property type="match status" value="1"/>
</dbReference>
<comment type="subcellular location">
    <subcellularLocation>
        <location evidence="2">Mitochondrion</location>
    </subcellularLocation>
</comment>
<dbReference type="EC" id="1.1.99.24" evidence="4"/>
<name>A0A0K8U3D2_BACLA</name>
<comment type="catalytic activity">
    <reaction evidence="9">
        <text>4-hydroxybutanoate + 2-oxoglutarate = (R)-2-hydroxyglutarate + succinate semialdehyde</text>
        <dbReference type="Rhea" id="RHEA:24734"/>
        <dbReference type="ChEBI" id="CHEBI:15801"/>
        <dbReference type="ChEBI" id="CHEBI:16724"/>
        <dbReference type="ChEBI" id="CHEBI:16810"/>
        <dbReference type="ChEBI" id="CHEBI:57706"/>
        <dbReference type="EC" id="1.1.99.24"/>
    </reaction>
</comment>
<dbReference type="InterPro" id="IPR042157">
    <property type="entry name" value="HOT"/>
</dbReference>
<evidence type="ECO:0000256" key="3">
    <source>
        <dbReference type="ARBA" id="ARBA00010005"/>
    </source>
</evidence>
<dbReference type="InterPro" id="IPR001670">
    <property type="entry name" value="ADH_Fe/GldA"/>
</dbReference>
<evidence type="ECO:0000313" key="13">
    <source>
        <dbReference type="EMBL" id="JAI21021.1"/>
    </source>
</evidence>
<dbReference type="GO" id="GO:0046872">
    <property type="term" value="F:metal ion binding"/>
    <property type="evidence" value="ECO:0007669"/>
    <property type="project" value="InterPro"/>
</dbReference>
<feature type="domain" description="Fe-containing alcohol dehydrogenase-like C-terminal" evidence="12">
    <location>
        <begin position="276"/>
        <end position="464"/>
    </location>
</feature>
<dbReference type="Gene3D" id="3.40.50.1970">
    <property type="match status" value="1"/>
</dbReference>
<evidence type="ECO:0000256" key="7">
    <source>
        <dbReference type="ARBA" id="ARBA00023128"/>
    </source>
</evidence>
<evidence type="ECO:0000256" key="6">
    <source>
        <dbReference type="ARBA" id="ARBA00023002"/>
    </source>
</evidence>
<keyword evidence="7" id="KW-0496">Mitochondrion</keyword>
<dbReference type="FunFam" id="3.40.50.1970:FF:000003">
    <property type="entry name" value="Alcohol dehydrogenase, iron-containing"/>
    <property type="match status" value="1"/>
</dbReference>
<comment type="similarity">
    <text evidence="3">Belongs to the iron-containing alcohol dehydrogenase family. Hydroxyacid-oxoacid transhydrogenase subfamily.</text>
</comment>
<dbReference type="GO" id="GO:0004022">
    <property type="term" value="F:alcohol dehydrogenase (NAD+) activity"/>
    <property type="evidence" value="ECO:0007669"/>
    <property type="project" value="InterPro"/>
</dbReference>
<feature type="domain" description="Alcohol dehydrogenase iron-type/glycerol dehydrogenase GldA" evidence="11">
    <location>
        <begin position="53"/>
        <end position="225"/>
    </location>
</feature>
<dbReference type="InterPro" id="IPR056798">
    <property type="entry name" value="ADH_Fe_C"/>
</dbReference>
<evidence type="ECO:0000259" key="12">
    <source>
        <dbReference type="Pfam" id="PF25137"/>
    </source>
</evidence>
<dbReference type="Gene3D" id="1.20.1090.10">
    <property type="entry name" value="Dehydroquinate synthase-like - alpha domain"/>
    <property type="match status" value="1"/>
</dbReference>
<dbReference type="CDD" id="cd08190">
    <property type="entry name" value="HOT"/>
    <property type="match status" value="1"/>
</dbReference>
<evidence type="ECO:0000259" key="11">
    <source>
        <dbReference type="Pfam" id="PF00465"/>
    </source>
</evidence>
<dbReference type="SUPFAM" id="SSF56796">
    <property type="entry name" value="Dehydroquinate synthase-like"/>
    <property type="match status" value="1"/>
</dbReference>
<dbReference type="InterPro" id="IPR039697">
    <property type="entry name" value="Alcohol_dehydrogenase_Fe"/>
</dbReference>
<organism evidence="13">
    <name type="scientific">Bactrocera latifrons</name>
    <name type="common">Malaysian fruit fly</name>
    <name type="synonym">Chaetodacus latifrons</name>
    <dbReference type="NCBI Taxonomy" id="174628"/>
    <lineage>
        <taxon>Eukaryota</taxon>
        <taxon>Metazoa</taxon>
        <taxon>Ecdysozoa</taxon>
        <taxon>Arthropoda</taxon>
        <taxon>Hexapoda</taxon>
        <taxon>Insecta</taxon>
        <taxon>Pterygota</taxon>
        <taxon>Neoptera</taxon>
        <taxon>Endopterygota</taxon>
        <taxon>Diptera</taxon>
        <taxon>Brachycera</taxon>
        <taxon>Muscomorpha</taxon>
        <taxon>Tephritoidea</taxon>
        <taxon>Tephritidae</taxon>
        <taxon>Bactrocera</taxon>
        <taxon>Bactrocera</taxon>
    </lineage>
</organism>
<dbReference type="Pfam" id="PF00465">
    <property type="entry name" value="Fe-ADH"/>
    <property type="match status" value="1"/>
</dbReference>
<dbReference type="OrthoDB" id="339764at2759"/>
<dbReference type="FunFam" id="1.20.1090.10:FF:000003">
    <property type="entry name" value="Probable hydroxyacid-oxoacid transhydrogenase, mitochondrial"/>
    <property type="match status" value="1"/>
</dbReference>
<dbReference type="PANTHER" id="PTHR11496">
    <property type="entry name" value="ALCOHOL DEHYDROGENASE"/>
    <property type="match status" value="1"/>
</dbReference>
<evidence type="ECO:0000256" key="5">
    <source>
        <dbReference type="ARBA" id="ARBA00022946"/>
    </source>
</evidence>
<keyword evidence="6" id="KW-0560">Oxidoreductase</keyword>
<evidence type="ECO:0000256" key="9">
    <source>
        <dbReference type="ARBA" id="ARBA00049496"/>
    </source>
</evidence>
<dbReference type="EMBL" id="GDHF01031293">
    <property type="protein sequence ID" value="JAI21021.1"/>
    <property type="molecule type" value="Transcribed_RNA"/>
</dbReference>
<evidence type="ECO:0000256" key="2">
    <source>
        <dbReference type="ARBA" id="ARBA00004173"/>
    </source>
</evidence>
<accession>A0A0K8U3D2</accession>
<comment type="catalytic activity">
    <reaction evidence="1">
        <text>(S)-3-hydroxybutanoate + 2-oxoglutarate = (R)-2-hydroxyglutarate + acetoacetate</text>
        <dbReference type="Rhea" id="RHEA:23048"/>
        <dbReference type="ChEBI" id="CHEBI:11047"/>
        <dbReference type="ChEBI" id="CHEBI:13705"/>
        <dbReference type="ChEBI" id="CHEBI:15801"/>
        <dbReference type="ChEBI" id="CHEBI:16810"/>
        <dbReference type="EC" id="1.1.99.24"/>
    </reaction>
</comment>
<sequence>MSRKNAINLMHAIASKSCSCPAHSHGYSSGVMQMADGTQTGKMEYAFEMSSSTVRFGPGVSAELGADLRNWGAKSVCLVTDVNVAKLSSVRTAFDSLSRHGIQFEVYDKTRVEPTDASLWDAATFARGKQFDAFVAIGGGSAIDTCKVANLYSCDKNAKFLDYVNKPIGRGKEINVNLKPLIALPTTSGTGSETTGVAIFDYKKLHAKTGISSKFLKPKLALIDPLHTLTQPERVTAFCGFDVFCHAVESFTAVDYRERGPAPADPSLRPPYQGRNPISDVWARYALQIIRENFIDAIYQPDNLKARSRMHLASTMAGVGFGNAGVHLCHGLSYPISGNVRQFRPEGYADSHAIVPHGLSVVISAPAVFQFTASACPERHLEAAQILGDHTNANAKLADAGNILADTVRMFMQRAGIENGLKALGFNSDDIPALVEGTLPQERITKLAPREQSKEDLAKLFENSMVVY</sequence>
<evidence type="ECO:0000256" key="10">
    <source>
        <dbReference type="ARBA" id="ARBA00070550"/>
    </source>
</evidence>
<proteinExistence type="inferred from homology"/>
<dbReference type="GO" id="GO:0005739">
    <property type="term" value="C:mitochondrion"/>
    <property type="evidence" value="ECO:0007669"/>
    <property type="project" value="UniProtKB-SubCell"/>
</dbReference>
<dbReference type="PANTHER" id="PTHR11496:SF83">
    <property type="entry name" value="HYDROXYACID-OXOACID TRANSHYDROGENASE, MITOCHONDRIAL"/>
    <property type="match status" value="1"/>
</dbReference>
<evidence type="ECO:0000256" key="1">
    <source>
        <dbReference type="ARBA" id="ARBA00000813"/>
    </source>
</evidence>
<evidence type="ECO:0000256" key="8">
    <source>
        <dbReference type="ARBA" id="ARBA00024921"/>
    </source>
</evidence>
<comment type="function">
    <text evidence="8">Catalyzes the cofactor-independent reversible oxidation of gamma-hydroxybutyrate (GHB) to succinic semialdehyde (SSA) coupled to reduction of 2-ketoglutarate (2-KG) to D-2-hydroxyglutarate (D-2-HG). L-3-hydroxybutyrate (L-3-OHB) is also a substrate for HOT when using 2-KG as hydrogen acceptor, resulting in the formation of D-2-HG.</text>
</comment>
<keyword evidence="5" id="KW-0809">Transit peptide</keyword>
<dbReference type="GO" id="GO:0047988">
    <property type="term" value="F:hydroxyacid-oxoacid transhydrogenase activity"/>
    <property type="evidence" value="ECO:0007669"/>
    <property type="project" value="UniProtKB-EC"/>
</dbReference>
<evidence type="ECO:0000256" key="4">
    <source>
        <dbReference type="ARBA" id="ARBA00013182"/>
    </source>
</evidence>
<dbReference type="AlphaFoldDB" id="A0A0K8U3D2"/>
<protein>
    <recommendedName>
        <fullName evidence="10">Probable hydroxyacid-oxoacid transhydrogenase, mitochondrial</fullName>
        <ecNumber evidence="4">1.1.99.24</ecNumber>
    </recommendedName>
</protein>
<gene>
    <name evidence="13" type="primary">T3dh_1</name>
    <name evidence="13" type="ORF">c0_g1_i1</name>
</gene>
<reference evidence="13" key="1">
    <citation type="submission" date="2015-06" db="EMBL/GenBank/DDBJ databases">
        <authorList>
            <person name="Hoefler B.C."/>
            <person name="Straight P.D."/>
        </authorList>
    </citation>
    <scope>NUCLEOTIDE SEQUENCE</scope>
</reference>